<dbReference type="RefSeq" id="WP_146272355.1">
    <property type="nucleotide sequence ID" value="NZ_VOEI01000005.1"/>
</dbReference>
<keyword evidence="1" id="KW-0732">Signal</keyword>
<gene>
    <name evidence="2" type="ORF">FPZ42_14400</name>
</gene>
<evidence type="ECO:0008006" key="4">
    <source>
        <dbReference type="Google" id="ProtNLM"/>
    </source>
</evidence>
<dbReference type="Proteomes" id="UP000318010">
    <property type="component" value="Unassembled WGS sequence"/>
</dbReference>
<name>A0A563U084_9SPHI</name>
<evidence type="ECO:0000313" key="2">
    <source>
        <dbReference type="EMBL" id="TWR24943.1"/>
    </source>
</evidence>
<feature type="signal peptide" evidence="1">
    <location>
        <begin position="1"/>
        <end position="19"/>
    </location>
</feature>
<reference evidence="2 3" key="1">
    <citation type="submission" date="2019-07" db="EMBL/GenBank/DDBJ databases">
        <authorList>
            <person name="Kim J."/>
        </authorList>
    </citation>
    <scope>NUCLEOTIDE SEQUENCE [LARGE SCALE GENOMIC DNA]</scope>
    <source>
        <strain evidence="2 3">MJ1a</strain>
    </source>
</reference>
<comment type="caution">
    <text evidence="2">The sequence shown here is derived from an EMBL/GenBank/DDBJ whole genome shotgun (WGS) entry which is preliminary data.</text>
</comment>
<keyword evidence="3" id="KW-1185">Reference proteome</keyword>
<organism evidence="2 3">
    <name type="scientific">Mucilaginibacter achroorhodeus</name>
    <dbReference type="NCBI Taxonomy" id="2599294"/>
    <lineage>
        <taxon>Bacteria</taxon>
        <taxon>Pseudomonadati</taxon>
        <taxon>Bacteroidota</taxon>
        <taxon>Sphingobacteriia</taxon>
        <taxon>Sphingobacteriales</taxon>
        <taxon>Sphingobacteriaceae</taxon>
        <taxon>Mucilaginibacter</taxon>
    </lineage>
</organism>
<sequence>MKKIFFLLILACHCFPLLAQDNYEIQVYGSETVEKGRTMVELHSNNTLKGSKTINEYGMLPTNHVEHETIEITHGWTPWFETGFYFFNSVGNDGRSAYVGSHIRPRVAAPTDWKWPVGVSLSLEFGFQRSAFDPNTETLEIRPIVDKKLDKVYLSFNPTMEKSFRGPDRNAGLIFSPNLKGSYDLTKVIALGLEYYGSTGPLFHFNRLGQQDHQIFIASDLDFSANWEVNFGYGIGSQQADRSIIKLILGRRF</sequence>
<dbReference type="OrthoDB" id="5948508at2"/>
<proteinExistence type="predicted"/>
<evidence type="ECO:0000256" key="1">
    <source>
        <dbReference type="SAM" id="SignalP"/>
    </source>
</evidence>
<accession>A0A563U084</accession>
<evidence type="ECO:0000313" key="3">
    <source>
        <dbReference type="Proteomes" id="UP000318010"/>
    </source>
</evidence>
<dbReference type="EMBL" id="VOEI01000005">
    <property type="protein sequence ID" value="TWR24943.1"/>
    <property type="molecule type" value="Genomic_DNA"/>
</dbReference>
<dbReference type="AlphaFoldDB" id="A0A563U084"/>
<feature type="chain" id="PRO_5022087045" description="MetA-pathway of phenol degradation" evidence="1">
    <location>
        <begin position="20"/>
        <end position="253"/>
    </location>
</feature>
<protein>
    <recommendedName>
        <fullName evidence="4">MetA-pathway of phenol degradation</fullName>
    </recommendedName>
</protein>